<gene>
    <name evidence="1" type="ORF">LF1_56730</name>
</gene>
<reference evidence="1 2" key="1">
    <citation type="submission" date="2019-08" db="EMBL/GenBank/DDBJ databases">
        <title>Deep-cultivation of Planctomycetes and their phenomic and genomic characterization uncovers novel biology.</title>
        <authorList>
            <person name="Wiegand S."/>
            <person name="Jogler M."/>
            <person name="Boedeker C."/>
            <person name="Pinto D."/>
            <person name="Vollmers J."/>
            <person name="Rivas-Marin E."/>
            <person name="Kohn T."/>
            <person name="Peeters S.H."/>
            <person name="Heuer A."/>
            <person name="Rast P."/>
            <person name="Oberbeckmann S."/>
            <person name="Bunk B."/>
            <person name="Jeske O."/>
            <person name="Meyerdierks A."/>
            <person name="Storesund J.E."/>
            <person name="Kallscheuer N."/>
            <person name="Luecker S."/>
            <person name="Lage O.M."/>
            <person name="Pohl T."/>
            <person name="Merkel B.J."/>
            <person name="Hornburger P."/>
            <person name="Mueller R.-W."/>
            <person name="Bruemmer F."/>
            <person name="Labrenz M."/>
            <person name="Spormann A.M."/>
            <person name="Op Den Camp H."/>
            <person name="Overmann J."/>
            <person name="Amann R."/>
            <person name="Jetten M.S.M."/>
            <person name="Mascher T."/>
            <person name="Medema M.H."/>
            <person name="Devos D.P."/>
            <person name="Kaster A.-K."/>
            <person name="Ovreas L."/>
            <person name="Rohde M."/>
            <person name="Galperin M.Y."/>
            <person name="Jogler C."/>
        </authorList>
    </citation>
    <scope>NUCLEOTIDE SEQUENCE [LARGE SCALE GENOMIC DNA]</scope>
    <source>
        <strain evidence="1 2">LF1</strain>
    </source>
</reference>
<protein>
    <submittedName>
        <fullName evidence="1">Uncharacterized protein</fullName>
    </submittedName>
</protein>
<comment type="caution">
    <text evidence="1">The sequence shown here is derived from an EMBL/GenBank/DDBJ whole genome shotgun (WGS) entry which is preliminary data.</text>
</comment>
<sequence>MHALTIALTLYISVDGATQESARQDVINARVFYPVPDSAVMYNPEPVAPFFVKQSYATSSDRTKLITAKHHLIFWAYGYVSRSPISWTTVSPDHQAIADANRWRRVNANGTFNMKFPTPIPD</sequence>
<proteinExistence type="predicted"/>
<dbReference type="EMBL" id="VRLW01000006">
    <property type="protein sequence ID" value="KAA1257035.1"/>
    <property type="molecule type" value="Genomic_DNA"/>
</dbReference>
<evidence type="ECO:0000313" key="2">
    <source>
        <dbReference type="Proteomes" id="UP000322699"/>
    </source>
</evidence>
<evidence type="ECO:0000313" key="1">
    <source>
        <dbReference type="EMBL" id="KAA1257035.1"/>
    </source>
</evidence>
<dbReference type="Proteomes" id="UP000322699">
    <property type="component" value="Unassembled WGS sequence"/>
</dbReference>
<dbReference type="AlphaFoldDB" id="A0A5B1CAN5"/>
<accession>A0A5B1CAN5</accession>
<keyword evidence="2" id="KW-1185">Reference proteome</keyword>
<name>A0A5B1CAN5_9BACT</name>
<organism evidence="1 2">
    <name type="scientific">Rubripirellula obstinata</name>
    <dbReference type="NCBI Taxonomy" id="406547"/>
    <lineage>
        <taxon>Bacteria</taxon>
        <taxon>Pseudomonadati</taxon>
        <taxon>Planctomycetota</taxon>
        <taxon>Planctomycetia</taxon>
        <taxon>Pirellulales</taxon>
        <taxon>Pirellulaceae</taxon>
        <taxon>Rubripirellula</taxon>
    </lineage>
</organism>